<proteinExistence type="predicted"/>
<name>A0A1I7RTD8_BURXY</name>
<dbReference type="EMBL" id="CAJFCV020000005">
    <property type="protein sequence ID" value="CAG9122489.1"/>
    <property type="molecule type" value="Genomic_DNA"/>
</dbReference>
<accession>A0A1I7RTD8</accession>
<evidence type="ECO:0000313" key="2">
    <source>
        <dbReference type="Proteomes" id="UP000095284"/>
    </source>
</evidence>
<gene>
    <name evidence="1" type="ORF">BXYJ_LOCUS11455</name>
</gene>
<sequence>MADGLTDDDLREIVNKIQVEGFYSQSLNTTITRRKPCVEVTAKNVEIKQAYGKFSKSFVELDPSQRFSVNYCSTLENVGTCADESTCSTVFTWQKVKVRPVGRKVQWVGEEVLLPTSCMCVMGMSDAPIIVL</sequence>
<reference evidence="1" key="2">
    <citation type="submission" date="2020-09" db="EMBL/GenBank/DDBJ databases">
        <authorList>
            <person name="Kikuchi T."/>
        </authorList>
    </citation>
    <scope>NUCLEOTIDE SEQUENCE</scope>
    <source>
        <strain evidence="1">Ka4C1</strain>
    </source>
</reference>
<evidence type="ECO:0000313" key="1">
    <source>
        <dbReference type="EMBL" id="CAD5231359.1"/>
    </source>
</evidence>
<organism evidence="2 4">
    <name type="scientific">Bursaphelenchus xylophilus</name>
    <name type="common">Pinewood nematode worm</name>
    <name type="synonym">Aphelenchoides xylophilus</name>
    <dbReference type="NCBI Taxonomy" id="6326"/>
    <lineage>
        <taxon>Eukaryota</taxon>
        <taxon>Metazoa</taxon>
        <taxon>Ecdysozoa</taxon>
        <taxon>Nematoda</taxon>
        <taxon>Chromadorea</taxon>
        <taxon>Rhabditida</taxon>
        <taxon>Tylenchina</taxon>
        <taxon>Tylenchomorpha</taxon>
        <taxon>Aphelenchoidea</taxon>
        <taxon>Aphelenchoididae</taxon>
        <taxon>Bursaphelenchus</taxon>
    </lineage>
</organism>
<dbReference type="Proteomes" id="UP000582659">
    <property type="component" value="Unassembled WGS sequence"/>
</dbReference>
<dbReference type="Proteomes" id="UP000095284">
    <property type="component" value="Unplaced"/>
</dbReference>
<dbReference type="OrthoDB" id="5825340at2759"/>
<protein>
    <submittedName>
        <fullName evidence="1">(pine wood nematode) hypothetical protein</fullName>
    </submittedName>
</protein>
<dbReference type="Proteomes" id="UP000659654">
    <property type="component" value="Unassembled WGS sequence"/>
</dbReference>
<dbReference type="AlphaFoldDB" id="A0A1I7RTD8"/>
<evidence type="ECO:0000313" key="4">
    <source>
        <dbReference type="WBParaSite" id="BXY_0399300.1"/>
    </source>
</evidence>
<keyword evidence="3" id="KW-1185">Reference proteome</keyword>
<dbReference type="WBParaSite" id="BXY_0399300.1">
    <property type="protein sequence ID" value="BXY_0399300.1"/>
    <property type="gene ID" value="BXY_0399300"/>
</dbReference>
<reference evidence="4" key="1">
    <citation type="submission" date="2016-11" db="UniProtKB">
        <authorList>
            <consortium name="WormBaseParasite"/>
        </authorList>
    </citation>
    <scope>IDENTIFICATION</scope>
</reference>
<dbReference type="EMBL" id="CAJFDI010000005">
    <property type="protein sequence ID" value="CAD5231359.1"/>
    <property type="molecule type" value="Genomic_DNA"/>
</dbReference>
<evidence type="ECO:0000313" key="3">
    <source>
        <dbReference type="Proteomes" id="UP000659654"/>
    </source>
</evidence>